<evidence type="ECO:0000313" key="3">
    <source>
        <dbReference type="Proteomes" id="UP000708208"/>
    </source>
</evidence>
<keyword evidence="3" id="KW-1185">Reference proteome</keyword>
<accession>A0A8J2K8E6</accession>
<feature type="region of interest" description="Disordered" evidence="1">
    <location>
        <begin position="1"/>
        <end position="21"/>
    </location>
</feature>
<sequence length="21" mass="2289">MGQTGSKIKSSTIPKKQNQNL</sequence>
<gene>
    <name evidence="2" type="ORF">AFUS01_LOCUS23507</name>
</gene>
<dbReference type="AlphaFoldDB" id="A0A8J2K8E6"/>
<feature type="non-terminal residue" evidence="2">
    <location>
        <position position="21"/>
    </location>
</feature>
<organism evidence="2 3">
    <name type="scientific">Allacma fusca</name>
    <dbReference type="NCBI Taxonomy" id="39272"/>
    <lineage>
        <taxon>Eukaryota</taxon>
        <taxon>Metazoa</taxon>
        <taxon>Ecdysozoa</taxon>
        <taxon>Arthropoda</taxon>
        <taxon>Hexapoda</taxon>
        <taxon>Collembola</taxon>
        <taxon>Symphypleona</taxon>
        <taxon>Sminthuridae</taxon>
        <taxon>Allacma</taxon>
    </lineage>
</organism>
<comment type="caution">
    <text evidence="2">The sequence shown here is derived from an EMBL/GenBank/DDBJ whole genome shotgun (WGS) entry which is preliminary data.</text>
</comment>
<evidence type="ECO:0000256" key="1">
    <source>
        <dbReference type="SAM" id="MobiDB-lite"/>
    </source>
</evidence>
<protein>
    <submittedName>
        <fullName evidence="2">Uncharacterized protein</fullName>
    </submittedName>
</protein>
<reference evidence="2" key="1">
    <citation type="submission" date="2021-06" db="EMBL/GenBank/DDBJ databases">
        <authorList>
            <person name="Hodson N. C."/>
            <person name="Mongue J. A."/>
            <person name="Jaron S. K."/>
        </authorList>
    </citation>
    <scope>NUCLEOTIDE SEQUENCE</scope>
</reference>
<dbReference type="EMBL" id="CAJVCH010284382">
    <property type="protein sequence ID" value="CAG7784846.1"/>
    <property type="molecule type" value="Genomic_DNA"/>
</dbReference>
<evidence type="ECO:0000313" key="2">
    <source>
        <dbReference type="EMBL" id="CAG7784846.1"/>
    </source>
</evidence>
<dbReference type="Proteomes" id="UP000708208">
    <property type="component" value="Unassembled WGS sequence"/>
</dbReference>
<name>A0A8J2K8E6_9HEXA</name>
<proteinExistence type="predicted"/>